<accession>A0A3M7QSZ0</accession>
<comment type="caution">
    <text evidence="1">The sequence shown here is derived from an EMBL/GenBank/DDBJ whole genome shotgun (WGS) entry which is preliminary data.</text>
</comment>
<evidence type="ECO:0000313" key="2">
    <source>
        <dbReference type="Proteomes" id="UP000276133"/>
    </source>
</evidence>
<keyword evidence="2" id="KW-1185">Reference proteome</keyword>
<evidence type="ECO:0000313" key="1">
    <source>
        <dbReference type="EMBL" id="RNA14098.1"/>
    </source>
</evidence>
<gene>
    <name evidence="1" type="ORF">BpHYR1_047240</name>
</gene>
<dbReference type="EMBL" id="REGN01005259">
    <property type="protein sequence ID" value="RNA14098.1"/>
    <property type="molecule type" value="Genomic_DNA"/>
</dbReference>
<dbReference type="AlphaFoldDB" id="A0A3M7QSZ0"/>
<sequence>MLDSHFICFFTVFPHLIYSVSNRKPKLNYLIQQEILDALSLEHSLSKKRSYRSNWHSLQEQTFCSCEGCKTIILTYHLKYLLKFESKIDSKYFINF</sequence>
<protein>
    <submittedName>
        <fullName evidence="1">Uncharacterized protein</fullName>
    </submittedName>
</protein>
<dbReference type="Proteomes" id="UP000276133">
    <property type="component" value="Unassembled WGS sequence"/>
</dbReference>
<proteinExistence type="predicted"/>
<organism evidence="1 2">
    <name type="scientific">Brachionus plicatilis</name>
    <name type="common">Marine rotifer</name>
    <name type="synonym">Brachionus muelleri</name>
    <dbReference type="NCBI Taxonomy" id="10195"/>
    <lineage>
        <taxon>Eukaryota</taxon>
        <taxon>Metazoa</taxon>
        <taxon>Spiralia</taxon>
        <taxon>Gnathifera</taxon>
        <taxon>Rotifera</taxon>
        <taxon>Eurotatoria</taxon>
        <taxon>Monogononta</taxon>
        <taxon>Pseudotrocha</taxon>
        <taxon>Ploima</taxon>
        <taxon>Brachionidae</taxon>
        <taxon>Brachionus</taxon>
    </lineage>
</organism>
<name>A0A3M7QSZ0_BRAPC</name>
<reference evidence="1 2" key="1">
    <citation type="journal article" date="2018" name="Sci. Rep.">
        <title>Genomic signatures of local adaptation to the degree of environmental predictability in rotifers.</title>
        <authorList>
            <person name="Franch-Gras L."/>
            <person name="Hahn C."/>
            <person name="Garcia-Roger E.M."/>
            <person name="Carmona M.J."/>
            <person name="Serra M."/>
            <person name="Gomez A."/>
        </authorList>
    </citation>
    <scope>NUCLEOTIDE SEQUENCE [LARGE SCALE GENOMIC DNA]</scope>
    <source>
        <strain evidence="1">HYR1</strain>
    </source>
</reference>